<reference evidence="1 2" key="1">
    <citation type="submission" date="2020-08" db="EMBL/GenBank/DDBJ databases">
        <title>Exploring microbial biodiversity for novel pathways involved in the catabolism of aromatic compounds derived from lignin.</title>
        <authorList>
            <person name="Elkins J."/>
        </authorList>
    </citation>
    <scope>NUCLEOTIDE SEQUENCE [LARGE SCALE GENOMIC DNA]</scope>
    <source>
        <strain evidence="1 2">B1D3A</strain>
    </source>
</reference>
<keyword evidence="2" id="KW-1185">Reference proteome</keyword>
<accession>A0ABR6NH51</accession>
<comment type="caution">
    <text evidence="1">The sequence shown here is derived from an EMBL/GenBank/DDBJ whole genome shotgun (WGS) entry which is preliminary data.</text>
</comment>
<dbReference type="InterPro" id="IPR048444">
    <property type="entry name" value="DNMK"/>
</dbReference>
<dbReference type="Pfam" id="PF21448">
    <property type="entry name" value="DNMK"/>
    <property type="match status" value="1"/>
</dbReference>
<dbReference type="EMBL" id="JACHKA010000001">
    <property type="protein sequence ID" value="MBB5985957.1"/>
    <property type="molecule type" value="Genomic_DNA"/>
</dbReference>
<dbReference type="Gene3D" id="3.40.50.300">
    <property type="entry name" value="P-loop containing nucleotide triphosphate hydrolases"/>
    <property type="match status" value="1"/>
</dbReference>
<protein>
    <recommendedName>
        <fullName evidence="3">Deoxynucleotide monophosphate kinase</fullName>
    </recommendedName>
</protein>
<dbReference type="SUPFAM" id="SSF52540">
    <property type="entry name" value="P-loop containing nucleoside triphosphate hydrolases"/>
    <property type="match status" value="1"/>
</dbReference>
<dbReference type="Proteomes" id="UP001138540">
    <property type="component" value="Unassembled WGS sequence"/>
</dbReference>
<gene>
    <name evidence="1" type="ORF">HNP60_001931</name>
</gene>
<dbReference type="RefSeq" id="WP_184152936.1">
    <property type="nucleotide sequence ID" value="NZ_JACHKA010000001.1"/>
</dbReference>
<evidence type="ECO:0000313" key="2">
    <source>
        <dbReference type="Proteomes" id="UP001138540"/>
    </source>
</evidence>
<organism evidence="1 2">
    <name type="scientific">Sphingobium lignivorans</name>
    <dbReference type="NCBI Taxonomy" id="2735886"/>
    <lineage>
        <taxon>Bacteria</taxon>
        <taxon>Pseudomonadati</taxon>
        <taxon>Pseudomonadota</taxon>
        <taxon>Alphaproteobacteria</taxon>
        <taxon>Sphingomonadales</taxon>
        <taxon>Sphingomonadaceae</taxon>
        <taxon>Sphingobium</taxon>
    </lineage>
</organism>
<evidence type="ECO:0000313" key="1">
    <source>
        <dbReference type="EMBL" id="MBB5985957.1"/>
    </source>
</evidence>
<dbReference type="InterPro" id="IPR027417">
    <property type="entry name" value="P-loop_NTPase"/>
</dbReference>
<sequence>MTRGPRLVALCATAMGSGKTTFANRLVERHGFKRIAFATPLKQMTEGLLESLDILPLEEIRDRVYGDRKEEPIPDLHRLGGRPLDIDRAVNMAIEGLLDALGMTAAEVVERMYGAGRSDIVPGVLFATIEISRLFRVFLHRHVFGPAPITCRQLQQRIGTEFGREMIRQSLWSDITMAAAQRLRDEGHHVVIDDMRFPNELAAVIYHGGEPWRIVRPGAQVTSGHASEGQLDAVRMDEFYNTSRLSDLLVAVDTWVSTF</sequence>
<evidence type="ECO:0008006" key="3">
    <source>
        <dbReference type="Google" id="ProtNLM"/>
    </source>
</evidence>
<name>A0ABR6NH51_9SPHN</name>
<proteinExistence type="predicted"/>